<name>A0ABR2CCI9_9ROSI</name>
<dbReference type="Proteomes" id="UP001472677">
    <property type="component" value="Unassembled WGS sequence"/>
</dbReference>
<feature type="region of interest" description="Disordered" evidence="1">
    <location>
        <begin position="1"/>
        <end position="80"/>
    </location>
</feature>
<feature type="compositionally biased region" description="Acidic residues" evidence="1">
    <location>
        <begin position="1"/>
        <end position="22"/>
    </location>
</feature>
<accession>A0ABR2CCI9</accession>
<keyword evidence="3" id="KW-1185">Reference proteome</keyword>
<protein>
    <submittedName>
        <fullName evidence="2">Uncharacterized protein</fullName>
    </submittedName>
</protein>
<dbReference type="EMBL" id="JBBPBM010000058">
    <property type="protein sequence ID" value="KAK8516539.1"/>
    <property type="molecule type" value="Genomic_DNA"/>
</dbReference>
<organism evidence="2 3">
    <name type="scientific">Hibiscus sabdariffa</name>
    <name type="common">roselle</name>
    <dbReference type="NCBI Taxonomy" id="183260"/>
    <lineage>
        <taxon>Eukaryota</taxon>
        <taxon>Viridiplantae</taxon>
        <taxon>Streptophyta</taxon>
        <taxon>Embryophyta</taxon>
        <taxon>Tracheophyta</taxon>
        <taxon>Spermatophyta</taxon>
        <taxon>Magnoliopsida</taxon>
        <taxon>eudicotyledons</taxon>
        <taxon>Gunneridae</taxon>
        <taxon>Pentapetalae</taxon>
        <taxon>rosids</taxon>
        <taxon>malvids</taxon>
        <taxon>Malvales</taxon>
        <taxon>Malvaceae</taxon>
        <taxon>Malvoideae</taxon>
        <taxon>Hibiscus</taxon>
    </lineage>
</organism>
<comment type="caution">
    <text evidence="2">The sequence shown here is derived from an EMBL/GenBank/DDBJ whole genome shotgun (WGS) entry which is preliminary data.</text>
</comment>
<proteinExistence type="predicted"/>
<reference evidence="2 3" key="1">
    <citation type="journal article" date="2024" name="G3 (Bethesda)">
        <title>Genome assembly of Hibiscus sabdariffa L. provides insights into metabolisms of medicinal natural products.</title>
        <authorList>
            <person name="Kim T."/>
        </authorList>
    </citation>
    <scope>NUCLEOTIDE SEQUENCE [LARGE SCALE GENOMIC DNA]</scope>
    <source>
        <strain evidence="2">TK-2024</strain>
        <tissue evidence="2">Old leaves</tissue>
    </source>
</reference>
<evidence type="ECO:0000313" key="2">
    <source>
        <dbReference type="EMBL" id="KAK8516539.1"/>
    </source>
</evidence>
<evidence type="ECO:0000313" key="3">
    <source>
        <dbReference type="Proteomes" id="UP001472677"/>
    </source>
</evidence>
<sequence>METDERDDPMETDEPSVGDDPMDTNKKRRAGDDAMDNKKKPRVGDNPMPTDKPNVRDYPMDNEDLMDTDEKPSDSDNNMMDTDEKAYYAVEDQQVQVVTADDNGPLSESTTE</sequence>
<gene>
    <name evidence="2" type="ORF">V6N12_038779</name>
</gene>
<evidence type="ECO:0000256" key="1">
    <source>
        <dbReference type="SAM" id="MobiDB-lite"/>
    </source>
</evidence>